<keyword evidence="2" id="KW-1185">Reference proteome</keyword>
<dbReference type="Proteomes" id="UP000649753">
    <property type="component" value="Unassembled WGS sequence"/>
</dbReference>
<dbReference type="CDD" id="cd15482">
    <property type="entry name" value="Sialidase_non-viral"/>
    <property type="match status" value="1"/>
</dbReference>
<dbReference type="RefSeq" id="WP_192766615.1">
    <property type="nucleotide sequence ID" value="NZ_JADBEB010000001.1"/>
</dbReference>
<sequence length="456" mass="47785">MPDRERADVDPGVFHFEGFTADVRQAFKPHFADVVRRAGRRRGVARAAGAAIVTVGLAAGGGTTIALTGSGGPGPVNPTPSAGAGPWVTQPPAPGSRLPAPQPNYAEVAPGNYDPTERNSPFTGLWTAMIAGDLDHLYLEYQNCKGSDCTRMIATSADRGRTWRKLKMPAGLVTAPGGTSMAAAHGKTLVARNSLGRNPDSPATYWTSTDGGVNWRQPTVREVDALPVDWSLLPENNSLAAFDPATGDMVRTGSEASGLVEGKKALSPITVPISAGIWRLAVEFAPMPSPLPTSFDLDSWLVVMVSRDGGRTWDTHRLPETIAGEEGGAGGLDDVRLATADGETVYATEKRGDSVRVHVSTDGAATWRAGALLDLDGPALSVLPTADGALIIESPTATFRSTDQAQTFTKVGPSLGNRGYALPGGGYAIPTNNNEVSAWLSPDGANWTYVPRPDLP</sequence>
<dbReference type="SUPFAM" id="SSF110296">
    <property type="entry name" value="Oligoxyloglucan reducing end-specific cellobiohydrolase"/>
    <property type="match status" value="1"/>
</dbReference>
<comment type="caution">
    <text evidence="1">The sequence shown here is derived from an EMBL/GenBank/DDBJ whole genome shotgun (WGS) entry which is preliminary data.</text>
</comment>
<accession>A0A927M8W6</accession>
<evidence type="ECO:0000313" key="2">
    <source>
        <dbReference type="Proteomes" id="UP000649753"/>
    </source>
</evidence>
<gene>
    <name evidence="1" type="ORF">H4W31_002263</name>
</gene>
<protein>
    <recommendedName>
        <fullName evidence="3">Exo-alpha-sialidase</fullName>
    </recommendedName>
</protein>
<evidence type="ECO:0008006" key="3">
    <source>
        <dbReference type="Google" id="ProtNLM"/>
    </source>
</evidence>
<dbReference type="EMBL" id="JADBEB010000001">
    <property type="protein sequence ID" value="MBE1486625.1"/>
    <property type="molecule type" value="Genomic_DNA"/>
</dbReference>
<name>A0A927M8W6_9ACTN</name>
<proteinExistence type="predicted"/>
<dbReference type="InterPro" id="IPR015943">
    <property type="entry name" value="WD40/YVTN_repeat-like_dom_sf"/>
</dbReference>
<dbReference type="AlphaFoldDB" id="A0A927M8W6"/>
<evidence type="ECO:0000313" key="1">
    <source>
        <dbReference type="EMBL" id="MBE1486625.1"/>
    </source>
</evidence>
<organism evidence="1 2">
    <name type="scientific">Plantactinospora soyae</name>
    <dbReference type="NCBI Taxonomy" id="1544732"/>
    <lineage>
        <taxon>Bacteria</taxon>
        <taxon>Bacillati</taxon>
        <taxon>Actinomycetota</taxon>
        <taxon>Actinomycetes</taxon>
        <taxon>Micromonosporales</taxon>
        <taxon>Micromonosporaceae</taxon>
        <taxon>Plantactinospora</taxon>
    </lineage>
</organism>
<reference evidence="1" key="1">
    <citation type="submission" date="2020-10" db="EMBL/GenBank/DDBJ databases">
        <title>Sequencing the genomes of 1000 actinobacteria strains.</title>
        <authorList>
            <person name="Klenk H.-P."/>
        </authorList>
    </citation>
    <scope>NUCLEOTIDE SEQUENCE</scope>
    <source>
        <strain evidence="1">DSM 46832</strain>
    </source>
</reference>
<dbReference type="Gene3D" id="2.130.10.10">
    <property type="entry name" value="YVTN repeat-like/Quinoprotein amine dehydrogenase"/>
    <property type="match status" value="2"/>
</dbReference>